<comment type="caution">
    <text evidence="1">The sequence shown here is derived from an EMBL/GenBank/DDBJ whole genome shotgun (WGS) entry which is preliminary data.</text>
</comment>
<protein>
    <submittedName>
        <fullName evidence="1">Uncharacterized protein</fullName>
    </submittedName>
</protein>
<dbReference type="EMBL" id="BARV01005544">
    <property type="protein sequence ID" value="GAI16012.1"/>
    <property type="molecule type" value="Genomic_DNA"/>
</dbReference>
<reference evidence="1" key="1">
    <citation type="journal article" date="2014" name="Front. Microbiol.">
        <title>High frequency of phylogenetically diverse reductive dehalogenase-homologous genes in deep subseafloor sedimentary metagenomes.</title>
        <authorList>
            <person name="Kawai M."/>
            <person name="Futagami T."/>
            <person name="Toyoda A."/>
            <person name="Takaki Y."/>
            <person name="Nishi S."/>
            <person name="Hori S."/>
            <person name="Arai W."/>
            <person name="Tsubouchi T."/>
            <person name="Morono Y."/>
            <person name="Uchiyama I."/>
            <person name="Ito T."/>
            <person name="Fujiyama A."/>
            <person name="Inagaki F."/>
            <person name="Takami H."/>
        </authorList>
    </citation>
    <scope>NUCLEOTIDE SEQUENCE</scope>
    <source>
        <strain evidence="1">Expedition CK06-06</strain>
    </source>
</reference>
<accession>X1L9N2</accession>
<organism evidence="1">
    <name type="scientific">marine sediment metagenome</name>
    <dbReference type="NCBI Taxonomy" id="412755"/>
    <lineage>
        <taxon>unclassified sequences</taxon>
        <taxon>metagenomes</taxon>
        <taxon>ecological metagenomes</taxon>
    </lineage>
</organism>
<proteinExistence type="predicted"/>
<evidence type="ECO:0000313" key="1">
    <source>
        <dbReference type="EMBL" id="GAI16012.1"/>
    </source>
</evidence>
<sequence>MAFRFFDPITPPYPPCPAAFPVSVWIIAILDSLSPVFTFHSLAGPAAKPDYHRAPVTGGVRALIKLAAIMAENPSTLVYPDKARFLL</sequence>
<dbReference type="AlphaFoldDB" id="X1L9N2"/>
<name>X1L9N2_9ZZZZ</name>
<gene>
    <name evidence="1" type="ORF">S06H3_11443</name>
</gene>